<dbReference type="InterPro" id="IPR057670">
    <property type="entry name" value="SH3_retrovirus"/>
</dbReference>
<accession>A0A371EX15</accession>
<comment type="caution">
    <text evidence="2">The sequence shown here is derived from an EMBL/GenBank/DDBJ whole genome shotgun (WGS) entry which is preliminary data.</text>
</comment>
<keyword evidence="3" id="KW-1185">Reference proteome</keyword>
<feature type="non-terminal residue" evidence="2">
    <location>
        <position position="1"/>
    </location>
</feature>
<evidence type="ECO:0000313" key="2">
    <source>
        <dbReference type="EMBL" id="RDX70598.1"/>
    </source>
</evidence>
<reference evidence="2" key="1">
    <citation type="submission" date="2018-05" db="EMBL/GenBank/DDBJ databases">
        <title>Draft genome of Mucuna pruriens seed.</title>
        <authorList>
            <person name="Nnadi N.E."/>
            <person name="Vos R."/>
            <person name="Hasami M.H."/>
            <person name="Devisetty U.K."/>
            <person name="Aguiy J.C."/>
        </authorList>
    </citation>
    <scope>NUCLEOTIDE SEQUENCE [LARGE SCALE GENOMIC DNA]</scope>
    <source>
        <strain evidence="2">JCA_2017</strain>
    </source>
</reference>
<evidence type="ECO:0000259" key="1">
    <source>
        <dbReference type="Pfam" id="PF25597"/>
    </source>
</evidence>
<evidence type="ECO:0000313" key="3">
    <source>
        <dbReference type="Proteomes" id="UP000257109"/>
    </source>
</evidence>
<protein>
    <recommendedName>
        <fullName evidence="1">Retroviral polymerase SH3-like domain-containing protein</fullName>
    </recommendedName>
</protein>
<dbReference type="AlphaFoldDB" id="A0A371EX15"/>
<name>A0A371EX15_MUCPR</name>
<dbReference type="EMBL" id="QJKJ01011643">
    <property type="protein sequence ID" value="RDX70598.1"/>
    <property type="molecule type" value="Genomic_DNA"/>
</dbReference>
<sequence>MTILDGYWLCSLLTRMSLLRSSLYFANIFKMKKVLILLLSKVMMGENLKMKTFNNSVENMEFIITFPIQELLNRMDNLGKFDPKFDKGVFIGYSTKSKAYRVYNSRTLKVKESIHVKFNDSKLDKELSELIEPFVELNIKELQTAFKELLLDYEPKTHKVETSSRNWQMKPYHLEEQIL</sequence>
<proteinExistence type="predicted"/>
<gene>
    <name evidence="2" type="ORF">CR513_50144</name>
</gene>
<dbReference type="Proteomes" id="UP000257109">
    <property type="component" value="Unassembled WGS sequence"/>
</dbReference>
<dbReference type="Pfam" id="PF25597">
    <property type="entry name" value="SH3_retrovirus"/>
    <property type="match status" value="1"/>
</dbReference>
<dbReference type="OrthoDB" id="787177at2759"/>
<feature type="domain" description="Retroviral polymerase SH3-like" evidence="1">
    <location>
        <begin position="76"/>
        <end position="125"/>
    </location>
</feature>
<organism evidence="2 3">
    <name type="scientific">Mucuna pruriens</name>
    <name type="common">Velvet bean</name>
    <name type="synonym">Dolichos pruriens</name>
    <dbReference type="NCBI Taxonomy" id="157652"/>
    <lineage>
        <taxon>Eukaryota</taxon>
        <taxon>Viridiplantae</taxon>
        <taxon>Streptophyta</taxon>
        <taxon>Embryophyta</taxon>
        <taxon>Tracheophyta</taxon>
        <taxon>Spermatophyta</taxon>
        <taxon>Magnoliopsida</taxon>
        <taxon>eudicotyledons</taxon>
        <taxon>Gunneridae</taxon>
        <taxon>Pentapetalae</taxon>
        <taxon>rosids</taxon>
        <taxon>fabids</taxon>
        <taxon>Fabales</taxon>
        <taxon>Fabaceae</taxon>
        <taxon>Papilionoideae</taxon>
        <taxon>50 kb inversion clade</taxon>
        <taxon>NPAAA clade</taxon>
        <taxon>indigoferoid/millettioid clade</taxon>
        <taxon>Phaseoleae</taxon>
        <taxon>Mucuna</taxon>
    </lineage>
</organism>